<reference evidence="2" key="1">
    <citation type="submission" date="2023-02" db="EMBL/GenBank/DDBJ databases">
        <title>Actinomadura rubrobrunea NBRC 14622.</title>
        <authorList>
            <person name="Ichikawa N."/>
            <person name="Sato H."/>
            <person name="Tonouchi N."/>
        </authorList>
    </citation>
    <scope>NUCLEOTIDE SEQUENCE</scope>
    <source>
        <strain evidence="2">NBRC 14622</strain>
    </source>
</reference>
<proteinExistence type="predicted"/>
<dbReference type="RefSeq" id="WP_067915999.1">
    <property type="nucleotide sequence ID" value="NZ_BSRZ01000004.1"/>
</dbReference>
<feature type="compositionally biased region" description="Polar residues" evidence="1">
    <location>
        <begin position="1"/>
        <end position="14"/>
    </location>
</feature>
<dbReference type="EMBL" id="BSRZ01000004">
    <property type="protein sequence ID" value="GLW63992.1"/>
    <property type="molecule type" value="Genomic_DNA"/>
</dbReference>
<protein>
    <submittedName>
        <fullName evidence="2">Uncharacterized protein</fullName>
    </submittedName>
</protein>
<evidence type="ECO:0000313" key="2">
    <source>
        <dbReference type="EMBL" id="GLW63992.1"/>
    </source>
</evidence>
<organism evidence="2 3">
    <name type="scientific">Actinomadura rubrobrunea</name>
    <dbReference type="NCBI Taxonomy" id="115335"/>
    <lineage>
        <taxon>Bacteria</taxon>
        <taxon>Bacillati</taxon>
        <taxon>Actinomycetota</taxon>
        <taxon>Actinomycetes</taxon>
        <taxon>Streptosporangiales</taxon>
        <taxon>Thermomonosporaceae</taxon>
        <taxon>Actinomadura</taxon>
    </lineage>
</organism>
<dbReference type="Proteomes" id="UP001165124">
    <property type="component" value="Unassembled WGS sequence"/>
</dbReference>
<dbReference type="AlphaFoldDB" id="A0A9W6UW76"/>
<accession>A0A9W6UW76</accession>
<keyword evidence="3" id="KW-1185">Reference proteome</keyword>
<gene>
    <name evidence="2" type="ORF">Arub01_22360</name>
</gene>
<evidence type="ECO:0000256" key="1">
    <source>
        <dbReference type="SAM" id="MobiDB-lite"/>
    </source>
</evidence>
<evidence type="ECO:0000313" key="3">
    <source>
        <dbReference type="Proteomes" id="UP001165124"/>
    </source>
</evidence>
<comment type="caution">
    <text evidence="2">The sequence shown here is derived from an EMBL/GenBank/DDBJ whole genome shotgun (WGS) entry which is preliminary data.</text>
</comment>
<sequence>MIVNKTSEMSTPEQRQPGGVALMPPDERFIQELYNRAIVNVYEPWTRGGVSWISRAEARRAARVVSIARHNLAMLTEAEERSEVSRIVHWNRQQAA</sequence>
<name>A0A9W6UW76_9ACTN</name>
<feature type="region of interest" description="Disordered" evidence="1">
    <location>
        <begin position="1"/>
        <end position="20"/>
    </location>
</feature>